<comment type="caution">
    <text evidence="2">The sequence shown here is derived from an EMBL/GenBank/DDBJ whole genome shotgun (WGS) entry which is preliminary data.</text>
</comment>
<evidence type="ECO:0000256" key="1">
    <source>
        <dbReference type="SAM" id="Phobius"/>
    </source>
</evidence>
<feature type="transmembrane region" description="Helical" evidence="1">
    <location>
        <begin position="75"/>
        <end position="96"/>
    </location>
</feature>
<sequence>MDSGQAAGFPRDRMARLLEFPVAMAAMAGLLVFGAVGLTAIHDEAWIPAVLAALLAVPCALIVLLNILVETAGMLLPWLAAVAVVLSVPLLPIPGVRRWAARIVKQHNVFGMGSDR</sequence>
<gene>
    <name evidence="2" type="ORF">NRB56_22000</name>
</gene>
<keyword evidence="1" id="KW-0472">Membrane</keyword>
<dbReference type="OrthoDB" id="9876220at2"/>
<feature type="transmembrane region" description="Helical" evidence="1">
    <location>
        <begin position="45"/>
        <end position="69"/>
    </location>
</feature>
<organism evidence="2 3">
    <name type="scientific">Nocardia aurantia</name>
    <dbReference type="NCBI Taxonomy" id="2585199"/>
    <lineage>
        <taxon>Bacteria</taxon>
        <taxon>Bacillati</taxon>
        <taxon>Actinomycetota</taxon>
        <taxon>Actinomycetes</taxon>
        <taxon>Mycobacteriales</taxon>
        <taxon>Nocardiaceae</taxon>
        <taxon>Nocardia</taxon>
    </lineage>
</organism>
<proteinExistence type="predicted"/>
<reference evidence="2 3" key="1">
    <citation type="submission" date="2019-10" db="EMBL/GenBank/DDBJ databases">
        <title>Nocardia macrotermitis sp. nov. and Nocardia aurantia sp. nov., isolated from the gut of fungus growing-termite Macrotermes natalensis.</title>
        <authorList>
            <person name="Benndorf R."/>
            <person name="Schwitalla J."/>
            <person name="Martin K."/>
            <person name="De Beer W."/>
            <person name="Kaster A.-K."/>
            <person name="Vollmers J."/>
            <person name="Poulsen M."/>
            <person name="Beemelmanns C."/>
        </authorList>
    </citation>
    <scope>NUCLEOTIDE SEQUENCE [LARGE SCALE GENOMIC DNA]</scope>
    <source>
        <strain evidence="2 3">RB56</strain>
    </source>
</reference>
<evidence type="ECO:0000313" key="2">
    <source>
        <dbReference type="EMBL" id="MQY26629.1"/>
    </source>
</evidence>
<keyword evidence="1" id="KW-1133">Transmembrane helix</keyword>
<protein>
    <submittedName>
        <fullName evidence="2">Uncharacterized protein</fullName>
    </submittedName>
</protein>
<name>A0A7K0DLT4_9NOCA</name>
<keyword evidence="3" id="KW-1185">Reference proteome</keyword>
<accession>A0A7K0DLT4</accession>
<evidence type="ECO:0000313" key="3">
    <source>
        <dbReference type="Proteomes" id="UP000431401"/>
    </source>
</evidence>
<dbReference type="AlphaFoldDB" id="A0A7K0DLT4"/>
<dbReference type="Proteomes" id="UP000431401">
    <property type="component" value="Unassembled WGS sequence"/>
</dbReference>
<dbReference type="RefSeq" id="WP_153340968.1">
    <property type="nucleotide sequence ID" value="NZ_WEGI01000004.1"/>
</dbReference>
<keyword evidence="1" id="KW-0812">Transmembrane</keyword>
<dbReference type="EMBL" id="WEGI01000004">
    <property type="protein sequence ID" value="MQY26629.1"/>
    <property type="molecule type" value="Genomic_DNA"/>
</dbReference>
<feature type="transmembrane region" description="Helical" evidence="1">
    <location>
        <begin position="20"/>
        <end position="38"/>
    </location>
</feature>